<feature type="transmembrane region" description="Helical" evidence="1">
    <location>
        <begin position="245"/>
        <end position="262"/>
    </location>
</feature>
<sequence>MTSKTSNKYTAFNRCISLMGWTVKKYKYTLLIYTILLFLSFPMMAVFCITSKVPMTFEGNDTGFIMYNAFFSTVAVSFSVIISFINFAYMQKKTSVDWYFSFPMTRRNMFVSKYLASAVMSIVPVILISFIGLLIQVTTIDLSSFFASLMMLILAILSNISFVALLSVCCGTTIDGIISYCVISMIYPIAWALVYYLPTLVLPGYVALDISMTLLTALVPFVSHYMGTFLGDLDQFTSYQFIHTGWWLLFTVLCTAGSIFLIKRRRTESAQNAFAFNMPAIIIKIVAGFVGGVALGLLFSVLSYSSDMFYLWFLAGAVIGAFCVTFLLHIIYARGTKGYSRSLLQFACAIVLISVFYIPLITGWFGYVSNVPKAEDVKSVGIYLYDSEGGYSLYTIDEDTNTGYNNIDRYTTFDDKETIEDVIEIHQEIVDNLSNIYDFPYNFDSSNRAIISMDDNDRFYNIKLNYTLNNGRRITREYEYGEISKEAQNMLADFVTSRLYDYKIISNYVDRFTEIISLEYLDYETDTGILVNQENFSDMDKMLEALKTDIYNNKDMEESNSDAKGKIYITAFDKYHKLIRLDIVINDNFENVIALLSSVNENAYSKGYADLNTETA</sequence>
<feature type="transmembrane region" description="Helical" evidence="1">
    <location>
        <begin position="110"/>
        <end position="135"/>
    </location>
</feature>
<comment type="caution">
    <text evidence="2">The sequence shown here is derived from an EMBL/GenBank/DDBJ whole genome shotgun (WGS) entry which is preliminary data.</text>
</comment>
<feature type="transmembrane region" description="Helical" evidence="1">
    <location>
        <begin position="142"/>
        <end position="165"/>
    </location>
</feature>
<protein>
    <submittedName>
        <fullName evidence="2">Uncharacterized protein</fullName>
    </submittedName>
</protein>
<reference evidence="2" key="2">
    <citation type="journal article" date="2021" name="PeerJ">
        <title>Extensive microbial diversity within the chicken gut microbiome revealed by metagenomics and culture.</title>
        <authorList>
            <person name="Gilroy R."/>
            <person name="Ravi A."/>
            <person name="Getino M."/>
            <person name="Pursley I."/>
            <person name="Horton D.L."/>
            <person name="Alikhan N.F."/>
            <person name="Baker D."/>
            <person name="Gharbi K."/>
            <person name="Hall N."/>
            <person name="Watson M."/>
            <person name="Adriaenssens E.M."/>
            <person name="Foster-Nyarko E."/>
            <person name="Jarju S."/>
            <person name="Secka A."/>
            <person name="Antonio M."/>
            <person name="Oren A."/>
            <person name="Chaudhuri R.R."/>
            <person name="La Ragione R."/>
            <person name="Hildebrand F."/>
            <person name="Pallen M.J."/>
        </authorList>
    </citation>
    <scope>NUCLEOTIDE SEQUENCE</scope>
    <source>
        <strain evidence="2">ChiGjej1B1-1684</strain>
    </source>
</reference>
<keyword evidence="1" id="KW-1133">Transmembrane helix</keyword>
<name>A0A9D1S8A1_9FIRM</name>
<dbReference type="Proteomes" id="UP000824118">
    <property type="component" value="Unassembled WGS sequence"/>
</dbReference>
<evidence type="ECO:0000313" key="2">
    <source>
        <dbReference type="EMBL" id="HIU50570.1"/>
    </source>
</evidence>
<feature type="transmembrane region" description="Helical" evidence="1">
    <location>
        <begin position="177"/>
        <end position="197"/>
    </location>
</feature>
<reference evidence="2" key="1">
    <citation type="submission" date="2020-10" db="EMBL/GenBank/DDBJ databases">
        <authorList>
            <person name="Gilroy R."/>
        </authorList>
    </citation>
    <scope>NUCLEOTIDE SEQUENCE</scope>
    <source>
        <strain evidence="2">ChiGjej1B1-1684</strain>
    </source>
</reference>
<dbReference type="EMBL" id="DVNG01000089">
    <property type="protein sequence ID" value="HIU50570.1"/>
    <property type="molecule type" value="Genomic_DNA"/>
</dbReference>
<feature type="transmembrane region" description="Helical" evidence="1">
    <location>
        <begin position="309"/>
        <end position="331"/>
    </location>
</feature>
<evidence type="ECO:0000313" key="3">
    <source>
        <dbReference type="Proteomes" id="UP000824118"/>
    </source>
</evidence>
<keyword evidence="1" id="KW-0472">Membrane</keyword>
<feature type="transmembrane region" description="Helical" evidence="1">
    <location>
        <begin position="343"/>
        <end position="367"/>
    </location>
</feature>
<dbReference type="AlphaFoldDB" id="A0A9D1S8A1"/>
<accession>A0A9D1S8A1</accession>
<gene>
    <name evidence="2" type="ORF">IAD22_06115</name>
</gene>
<keyword evidence="1" id="KW-0812">Transmembrane</keyword>
<feature type="transmembrane region" description="Helical" evidence="1">
    <location>
        <begin position="28"/>
        <end position="49"/>
    </location>
</feature>
<evidence type="ECO:0000256" key="1">
    <source>
        <dbReference type="SAM" id="Phobius"/>
    </source>
</evidence>
<feature type="transmembrane region" description="Helical" evidence="1">
    <location>
        <begin position="274"/>
        <end position="303"/>
    </location>
</feature>
<feature type="transmembrane region" description="Helical" evidence="1">
    <location>
        <begin position="69"/>
        <end position="90"/>
    </location>
</feature>
<organism evidence="2 3">
    <name type="scientific">Candidatus Limousia pullorum</name>
    <dbReference type="NCBI Taxonomy" id="2840860"/>
    <lineage>
        <taxon>Bacteria</taxon>
        <taxon>Bacillati</taxon>
        <taxon>Bacillota</taxon>
        <taxon>Clostridia</taxon>
        <taxon>Eubacteriales</taxon>
        <taxon>Oscillospiraceae</taxon>
        <taxon>Oscillospiraceae incertae sedis</taxon>
        <taxon>Candidatus Limousia</taxon>
    </lineage>
</organism>
<proteinExistence type="predicted"/>